<comment type="caution">
    <text evidence="2">The sequence shown here is derived from an EMBL/GenBank/DDBJ whole genome shotgun (WGS) entry which is preliminary data.</text>
</comment>
<reference evidence="2 3" key="1">
    <citation type="submission" date="2016-07" db="EMBL/GenBank/DDBJ databases">
        <title>Caryophanon tenue genome sequencing.</title>
        <authorList>
            <person name="Verma A."/>
            <person name="Pal Y."/>
            <person name="Krishnamurthi S."/>
        </authorList>
    </citation>
    <scope>NUCLEOTIDE SEQUENCE [LARGE SCALE GENOMIC DNA]</scope>
    <source>
        <strain evidence="2 3">DSM 14152</strain>
    </source>
</reference>
<proteinExistence type="predicted"/>
<gene>
    <name evidence="2" type="ORF">A6M13_15835</name>
</gene>
<accession>A0A1C0Y8J6</accession>
<evidence type="ECO:0000256" key="1">
    <source>
        <dbReference type="SAM" id="Phobius"/>
    </source>
</evidence>
<feature type="transmembrane region" description="Helical" evidence="1">
    <location>
        <begin position="49"/>
        <end position="69"/>
    </location>
</feature>
<keyword evidence="1" id="KW-0472">Membrane</keyword>
<sequence>MNKRGTGVTFIAIASFLFSTRYISAAIYGSSSSNWNEELFNAMLEFIGNPLSICAIFALLIGLAYIVWAEYEEFIIKKR</sequence>
<dbReference type="RefSeq" id="WP_066546802.1">
    <property type="nucleotide sequence ID" value="NZ_MASJ01000035.1"/>
</dbReference>
<keyword evidence="3" id="KW-1185">Reference proteome</keyword>
<name>A0A1C0Y8J6_9BACL</name>
<evidence type="ECO:0008006" key="4">
    <source>
        <dbReference type="Google" id="ProtNLM"/>
    </source>
</evidence>
<keyword evidence="1" id="KW-0812">Transmembrane</keyword>
<dbReference type="Proteomes" id="UP000093199">
    <property type="component" value="Unassembled WGS sequence"/>
</dbReference>
<protein>
    <recommendedName>
        <fullName evidence="4">DNA helicase</fullName>
    </recommendedName>
</protein>
<dbReference type="OrthoDB" id="2645700at2"/>
<dbReference type="AlphaFoldDB" id="A0A1C0Y8J6"/>
<evidence type="ECO:0000313" key="2">
    <source>
        <dbReference type="EMBL" id="OCS83470.1"/>
    </source>
</evidence>
<evidence type="ECO:0000313" key="3">
    <source>
        <dbReference type="Proteomes" id="UP000093199"/>
    </source>
</evidence>
<dbReference type="EMBL" id="MASJ01000035">
    <property type="protein sequence ID" value="OCS83470.1"/>
    <property type="molecule type" value="Genomic_DNA"/>
</dbReference>
<organism evidence="2 3">
    <name type="scientific">Caryophanon tenue</name>
    <dbReference type="NCBI Taxonomy" id="33978"/>
    <lineage>
        <taxon>Bacteria</taxon>
        <taxon>Bacillati</taxon>
        <taxon>Bacillota</taxon>
        <taxon>Bacilli</taxon>
        <taxon>Bacillales</taxon>
        <taxon>Caryophanaceae</taxon>
        <taxon>Caryophanon</taxon>
    </lineage>
</organism>
<keyword evidence="1" id="KW-1133">Transmembrane helix</keyword>